<name>H6QNV4_PUCGT</name>
<dbReference type="RefSeq" id="XP_003890813.1">
    <property type="nucleotide sequence ID" value="XM_003890764.1"/>
</dbReference>
<dbReference type="EMBL" id="DS178262">
    <property type="protein sequence ID" value="EHS62496.1"/>
    <property type="molecule type" value="Genomic_DNA"/>
</dbReference>
<keyword evidence="3" id="KW-1185">Reference proteome</keyword>
<reference evidence="3" key="1">
    <citation type="journal article" date="2011" name="Proc. Natl. Acad. Sci. U.S.A.">
        <title>Obligate biotrophy features unraveled by the genomic analysis of rust fungi.</title>
        <authorList>
            <person name="Duplessis S."/>
            <person name="Cuomo C.A."/>
            <person name="Lin Y.-C."/>
            <person name="Aerts A."/>
            <person name="Tisserant E."/>
            <person name="Veneault-Fourrey C."/>
            <person name="Joly D.L."/>
            <person name="Hacquard S."/>
            <person name="Amselem J."/>
            <person name="Cantarel B.L."/>
            <person name="Chiu R."/>
            <person name="Coutinho P.M."/>
            <person name="Feau N."/>
            <person name="Field M."/>
            <person name="Frey P."/>
            <person name="Gelhaye E."/>
            <person name="Goldberg J."/>
            <person name="Grabherr M.G."/>
            <person name="Kodira C.D."/>
            <person name="Kohler A."/>
            <person name="Kuees U."/>
            <person name="Lindquist E.A."/>
            <person name="Lucas S.M."/>
            <person name="Mago R."/>
            <person name="Mauceli E."/>
            <person name="Morin E."/>
            <person name="Murat C."/>
            <person name="Pangilinan J.L."/>
            <person name="Park R."/>
            <person name="Pearson M."/>
            <person name="Quesneville H."/>
            <person name="Rouhier N."/>
            <person name="Sakthikumar S."/>
            <person name="Salamov A.A."/>
            <person name="Schmutz J."/>
            <person name="Selles B."/>
            <person name="Shapiro H."/>
            <person name="Tanguay P."/>
            <person name="Tuskan G.A."/>
            <person name="Henrissat B."/>
            <person name="Van de Peer Y."/>
            <person name="Rouze P."/>
            <person name="Ellis J.G."/>
            <person name="Dodds P.N."/>
            <person name="Schein J.E."/>
            <person name="Zhong S."/>
            <person name="Hamelin R.C."/>
            <person name="Grigoriev I.V."/>
            <person name="Szabo L.J."/>
            <person name="Martin F."/>
        </authorList>
    </citation>
    <scope>NUCLEOTIDE SEQUENCE [LARGE SCALE GENOMIC DNA]</scope>
    <source>
        <strain evidence="3">CRL 75-36-700-3 / race SCCL</strain>
    </source>
</reference>
<dbReference type="GeneID" id="13542543"/>
<dbReference type="Proteomes" id="UP000008783">
    <property type="component" value="Unassembled WGS sequence"/>
</dbReference>
<dbReference type="InParanoid" id="H6QNV4"/>
<proteinExistence type="predicted"/>
<dbReference type="VEuPathDB" id="FungiDB:PGTG_20618"/>
<feature type="compositionally biased region" description="Low complexity" evidence="1">
    <location>
        <begin position="56"/>
        <end position="68"/>
    </location>
</feature>
<protein>
    <submittedName>
        <fullName evidence="2">Uncharacterized protein</fullName>
    </submittedName>
</protein>
<gene>
    <name evidence="2" type="ORF">PGTG_20618</name>
</gene>
<evidence type="ECO:0000256" key="1">
    <source>
        <dbReference type="SAM" id="MobiDB-lite"/>
    </source>
</evidence>
<evidence type="ECO:0000313" key="3">
    <source>
        <dbReference type="Proteomes" id="UP000008783"/>
    </source>
</evidence>
<evidence type="ECO:0000313" key="2">
    <source>
        <dbReference type="EMBL" id="EHS62496.1"/>
    </source>
</evidence>
<accession>H6QNV4</accession>
<dbReference type="AlphaFoldDB" id="H6QNV4"/>
<organism evidence="2 3">
    <name type="scientific">Puccinia graminis f. sp. tritici (strain CRL 75-36-700-3 / race SCCL)</name>
    <name type="common">Black stem rust fungus</name>
    <dbReference type="NCBI Taxonomy" id="418459"/>
    <lineage>
        <taxon>Eukaryota</taxon>
        <taxon>Fungi</taxon>
        <taxon>Dikarya</taxon>
        <taxon>Basidiomycota</taxon>
        <taxon>Pucciniomycotina</taxon>
        <taxon>Pucciniomycetes</taxon>
        <taxon>Pucciniales</taxon>
        <taxon>Pucciniaceae</taxon>
        <taxon>Puccinia</taxon>
    </lineage>
</organism>
<feature type="compositionally biased region" description="Polar residues" evidence="1">
    <location>
        <begin position="43"/>
        <end position="54"/>
    </location>
</feature>
<dbReference type="KEGG" id="pgr:PGTG_20618"/>
<dbReference type="HOGENOM" id="CLU_1866129_0_0_1"/>
<sequence>MIPNKPSPRRNPHTKASLDAEYLLLGGKKPHEFNTKSKPPATRNHTTATSQPPAVTQPTQSVPSSTSQTREKSTSHSFNPIITLDLDLSTLSVPTSPPHAESPDQMDNMFGHPSECSLLASEQRFHTIGKFLPSIRR</sequence>
<feature type="region of interest" description="Disordered" evidence="1">
    <location>
        <begin position="1"/>
        <end position="112"/>
    </location>
</feature>